<feature type="transmembrane region" description="Helical" evidence="7">
    <location>
        <begin position="58"/>
        <end position="79"/>
    </location>
</feature>
<evidence type="ECO:0000313" key="9">
    <source>
        <dbReference type="Proteomes" id="UP000584642"/>
    </source>
</evidence>
<evidence type="ECO:0000256" key="5">
    <source>
        <dbReference type="ARBA" id="ARBA00022989"/>
    </source>
</evidence>
<evidence type="ECO:0000256" key="7">
    <source>
        <dbReference type="SAM" id="Phobius"/>
    </source>
</evidence>
<keyword evidence="3" id="KW-1003">Cell membrane</keyword>
<evidence type="ECO:0000256" key="3">
    <source>
        <dbReference type="ARBA" id="ARBA00022475"/>
    </source>
</evidence>
<feature type="transmembrane region" description="Helical" evidence="7">
    <location>
        <begin position="270"/>
        <end position="290"/>
    </location>
</feature>
<dbReference type="PANTHER" id="PTHR23513">
    <property type="entry name" value="INTEGRAL MEMBRANE EFFLUX PROTEIN-RELATED"/>
    <property type="match status" value="1"/>
</dbReference>
<keyword evidence="9" id="KW-1185">Reference proteome</keyword>
<feature type="transmembrane region" description="Helical" evidence="7">
    <location>
        <begin position="297"/>
        <end position="316"/>
    </location>
</feature>
<feature type="transmembrane region" description="Helical" evidence="7">
    <location>
        <begin position="378"/>
        <end position="403"/>
    </location>
</feature>
<gene>
    <name evidence="8" type="ORF">HND93_09800</name>
</gene>
<dbReference type="SUPFAM" id="SSF103473">
    <property type="entry name" value="MFS general substrate transporter"/>
    <property type="match status" value="1"/>
</dbReference>
<comment type="caution">
    <text evidence="8">The sequence shown here is derived from an EMBL/GenBank/DDBJ whole genome shotgun (WGS) entry which is preliminary data.</text>
</comment>
<accession>A0ABX2T7G5</accession>
<keyword evidence="2" id="KW-0813">Transport</keyword>
<evidence type="ECO:0000313" key="8">
    <source>
        <dbReference type="EMBL" id="NYZ20007.1"/>
    </source>
</evidence>
<dbReference type="Gene3D" id="1.20.1250.20">
    <property type="entry name" value="MFS general substrate transporter like domains"/>
    <property type="match status" value="1"/>
</dbReference>
<sequence>MPPLPPSSATVLPAGPAGSAFRHRSFKLFWCARVAGMLAVQMQVVAVGWQIYELTDSALALGMVGLFQFLPSLALALVAGHVVDSRDRRRVLLAAVGLQAVAIAALCVLTAAGALAAMPVLVYAVVAVIGAAKAFEGPGNQAILSALVPPADLPNAVAWNSSATQTAMVTGPALGGLLYIAGPAVVYATSALLLAGAVLFIALLRPRRVAQAPRAMSWESLMAGIGFIRGQRAILGAITLDMVAVLLGGATALLPVFARDILHVGPEGMGVLRAAPAIGAVAMAVVLARVGVRRHAGAWMLAGVAGFGAATVLFGLSTDPVLSFFALIAIGATDQVSVVVRMTLIQLATPDDVRGRVGAVNSLFIGASNQLGEFESGVAATLLGVVPAVVLGGVGAIALAAGWARLFPELRRIDRLTELR</sequence>
<dbReference type="Proteomes" id="UP000584642">
    <property type="component" value="Unassembled WGS sequence"/>
</dbReference>
<evidence type="ECO:0000256" key="2">
    <source>
        <dbReference type="ARBA" id="ARBA00022448"/>
    </source>
</evidence>
<reference evidence="8 9" key="1">
    <citation type="submission" date="2020-05" db="EMBL/GenBank/DDBJ databases">
        <title>Azospirillum oleiclasticum sp. nov, a nitrogen-fixing and heavy crude oil-emulsifying bacterium isolated from the crude oil of Yumen Oilfield.</title>
        <authorList>
            <person name="Wu D."/>
            <person name="Cai M."/>
            <person name="Zhang X."/>
        </authorList>
    </citation>
    <scope>NUCLEOTIDE SEQUENCE [LARGE SCALE GENOMIC DNA]</scope>
    <source>
        <strain evidence="8 9">ROY-1-1-2</strain>
    </source>
</reference>
<dbReference type="RefSeq" id="WP_180281778.1">
    <property type="nucleotide sequence ID" value="NZ_JABFDB010000005.1"/>
</dbReference>
<evidence type="ECO:0000256" key="4">
    <source>
        <dbReference type="ARBA" id="ARBA00022692"/>
    </source>
</evidence>
<dbReference type="InterPro" id="IPR010290">
    <property type="entry name" value="TM_effector"/>
</dbReference>
<feature type="transmembrane region" description="Helical" evidence="7">
    <location>
        <begin position="30"/>
        <end position="52"/>
    </location>
</feature>
<protein>
    <submittedName>
        <fullName evidence="8">MFS transporter</fullName>
    </submittedName>
</protein>
<dbReference type="EMBL" id="JABFDB010000005">
    <property type="protein sequence ID" value="NYZ20007.1"/>
    <property type="molecule type" value="Genomic_DNA"/>
</dbReference>
<evidence type="ECO:0000256" key="6">
    <source>
        <dbReference type="ARBA" id="ARBA00023136"/>
    </source>
</evidence>
<dbReference type="CDD" id="cd06173">
    <property type="entry name" value="MFS_MefA_like"/>
    <property type="match status" value="1"/>
</dbReference>
<dbReference type="PANTHER" id="PTHR23513:SF9">
    <property type="entry name" value="ENTEROBACTIN EXPORTER ENTS"/>
    <property type="match status" value="1"/>
</dbReference>
<keyword evidence="6 7" id="KW-0472">Membrane</keyword>
<dbReference type="Pfam" id="PF05977">
    <property type="entry name" value="MFS_3"/>
    <property type="match status" value="1"/>
</dbReference>
<dbReference type="InterPro" id="IPR036259">
    <property type="entry name" value="MFS_trans_sf"/>
</dbReference>
<proteinExistence type="predicted"/>
<keyword evidence="4 7" id="KW-0812">Transmembrane</keyword>
<feature type="transmembrane region" description="Helical" evidence="7">
    <location>
        <begin position="177"/>
        <end position="204"/>
    </location>
</feature>
<evidence type="ECO:0000256" key="1">
    <source>
        <dbReference type="ARBA" id="ARBA00004651"/>
    </source>
</evidence>
<keyword evidence="5 7" id="KW-1133">Transmembrane helix</keyword>
<name>A0ABX2T7G5_9PROT</name>
<feature type="transmembrane region" description="Helical" evidence="7">
    <location>
        <begin position="233"/>
        <end position="258"/>
    </location>
</feature>
<feature type="transmembrane region" description="Helical" evidence="7">
    <location>
        <begin position="91"/>
        <end position="116"/>
    </location>
</feature>
<organism evidence="8 9">
    <name type="scientific">Azospirillum oleiclasticum</name>
    <dbReference type="NCBI Taxonomy" id="2735135"/>
    <lineage>
        <taxon>Bacteria</taxon>
        <taxon>Pseudomonadati</taxon>
        <taxon>Pseudomonadota</taxon>
        <taxon>Alphaproteobacteria</taxon>
        <taxon>Rhodospirillales</taxon>
        <taxon>Azospirillaceae</taxon>
        <taxon>Azospirillum</taxon>
    </lineage>
</organism>
<comment type="subcellular location">
    <subcellularLocation>
        <location evidence="1">Cell membrane</location>
        <topology evidence="1">Multi-pass membrane protein</topology>
    </subcellularLocation>
</comment>